<reference evidence="1 2" key="1">
    <citation type="journal article" date="2014" name="PLoS Genet.">
        <title>Phylogenetically driven sequencing of extremely halophilic archaea reveals strategies for static and dynamic osmo-response.</title>
        <authorList>
            <person name="Becker E.A."/>
            <person name="Seitzer P.M."/>
            <person name="Tritt A."/>
            <person name="Larsen D."/>
            <person name="Krusor M."/>
            <person name="Yao A.I."/>
            <person name="Wu D."/>
            <person name="Madern D."/>
            <person name="Eisen J.A."/>
            <person name="Darling A.E."/>
            <person name="Facciotti M.T."/>
        </authorList>
    </citation>
    <scope>NUCLEOTIDE SEQUENCE [LARGE SCALE GENOMIC DNA]</scope>
    <source>
        <strain evidence="1 2">JCM 14624</strain>
    </source>
</reference>
<protein>
    <submittedName>
        <fullName evidence="1">Uncharacterized protein</fullName>
    </submittedName>
</protein>
<dbReference type="AlphaFoldDB" id="M0BLC5"/>
<gene>
    <name evidence="1" type="ORF">C479_07313</name>
</gene>
<evidence type="ECO:0000313" key="2">
    <source>
        <dbReference type="Proteomes" id="UP000011560"/>
    </source>
</evidence>
<keyword evidence="2" id="KW-1185">Reference proteome</keyword>
<dbReference type="EMBL" id="AOIQ01000013">
    <property type="protein sequence ID" value="ELZ11098.1"/>
    <property type="molecule type" value="Genomic_DNA"/>
</dbReference>
<name>M0BLC5_9EURY</name>
<accession>M0BLC5</accession>
<comment type="caution">
    <text evidence="1">The sequence shown here is derived from an EMBL/GenBank/DDBJ whole genome shotgun (WGS) entry which is preliminary data.</text>
</comment>
<dbReference type="Proteomes" id="UP000011560">
    <property type="component" value="Unassembled WGS sequence"/>
</dbReference>
<proteinExistence type="predicted"/>
<evidence type="ECO:0000313" key="1">
    <source>
        <dbReference type="EMBL" id="ELZ11098.1"/>
    </source>
</evidence>
<organism evidence="1 2">
    <name type="scientific">Halovivax asiaticus JCM 14624</name>
    <dbReference type="NCBI Taxonomy" id="1227490"/>
    <lineage>
        <taxon>Archaea</taxon>
        <taxon>Methanobacteriati</taxon>
        <taxon>Methanobacteriota</taxon>
        <taxon>Stenosarchaea group</taxon>
        <taxon>Halobacteria</taxon>
        <taxon>Halobacteriales</taxon>
        <taxon>Natrialbaceae</taxon>
        <taxon>Halovivax</taxon>
    </lineage>
</organism>
<dbReference type="STRING" id="1227490.C479_07313"/>
<sequence>MELKGFDHVFEPAAFVSPWLVTPADSSRATNQLSLRVTVIVSPSTSGTGTPMPLSMGVEPWVRLANELALLPAGS</sequence>